<dbReference type="PANTHER" id="PTHR21404">
    <property type="entry name" value="HEN1"/>
    <property type="match status" value="1"/>
</dbReference>
<dbReference type="AlphaFoldDB" id="A0A034WPL8"/>
<dbReference type="InterPro" id="IPR029063">
    <property type="entry name" value="SAM-dependent_MTases_sf"/>
</dbReference>
<dbReference type="GO" id="GO:0030422">
    <property type="term" value="P:siRNA processing"/>
    <property type="evidence" value="ECO:0007669"/>
    <property type="project" value="TreeGrafter"/>
</dbReference>
<name>A0A034WPL8_BACDO</name>
<dbReference type="GO" id="GO:0090486">
    <property type="term" value="F:small RNA 2'-O-methyltransferase activity"/>
    <property type="evidence" value="ECO:0007669"/>
    <property type="project" value="UniProtKB-EC"/>
</dbReference>
<dbReference type="GO" id="GO:0005634">
    <property type="term" value="C:nucleus"/>
    <property type="evidence" value="ECO:0007669"/>
    <property type="project" value="TreeGrafter"/>
</dbReference>
<dbReference type="InterPro" id="IPR026610">
    <property type="entry name" value="Hen1"/>
</dbReference>
<evidence type="ECO:0000256" key="1">
    <source>
        <dbReference type="ARBA" id="ARBA00001946"/>
    </source>
</evidence>
<evidence type="ECO:0000256" key="5">
    <source>
        <dbReference type="ARBA" id="ARBA00022679"/>
    </source>
</evidence>
<evidence type="ECO:0000256" key="6">
    <source>
        <dbReference type="ARBA" id="ARBA00022691"/>
    </source>
</evidence>
<keyword evidence="6" id="KW-0949">S-adenosyl-L-methionine</keyword>
<proteinExistence type="inferred from homology"/>
<keyword evidence="9" id="KW-0694">RNA-binding</keyword>
<reference evidence="14" key="1">
    <citation type="journal article" date="2014" name="BMC Genomics">
        <title>Characterizing the developmental transcriptome of the oriental fruit fly, Bactrocera dorsalis (Diptera: Tephritidae) through comparative genomic analysis with Drosophila melanogaster utilizing modENCODE datasets.</title>
        <authorList>
            <person name="Geib S.M."/>
            <person name="Calla B."/>
            <person name="Hall B."/>
            <person name="Hou S."/>
            <person name="Manoukis N.C."/>
        </authorList>
    </citation>
    <scope>NUCLEOTIDE SEQUENCE</scope>
    <source>
        <strain evidence="14">Punador</strain>
    </source>
</reference>
<dbReference type="SUPFAM" id="SSF53335">
    <property type="entry name" value="S-adenosyl-L-methionine-dependent methyltransferases"/>
    <property type="match status" value="1"/>
</dbReference>
<evidence type="ECO:0000256" key="2">
    <source>
        <dbReference type="ARBA" id="ARBA00009026"/>
    </source>
</evidence>
<keyword evidence="10" id="KW-0943">RNA-mediated gene silencing</keyword>
<comment type="catalytic activity">
    <reaction evidence="12">
        <text>small RNA 3'-end nucleotide + S-adenosyl-L-methionine = small RNA 3'-end 2'-O-methylnucleotide + S-adenosyl-L-homocysteine + H(+)</text>
        <dbReference type="Rhea" id="RHEA:37887"/>
        <dbReference type="Rhea" id="RHEA-COMP:10415"/>
        <dbReference type="Rhea" id="RHEA-COMP:10416"/>
        <dbReference type="ChEBI" id="CHEBI:15378"/>
        <dbReference type="ChEBI" id="CHEBI:57856"/>
        <dbReference type="ChEBI" id="CHEBI:59789"/>
        <dbReference type="ChEBI" id="CHEBI:74896"/>
        <dbReference type="ChEBI" id="CHEBI:74898"/>
        <dbReference type="EC" id="2.1.1.386"/>
    </reaction>
</comment>
<comment type="cofactor">
    <cofactor evidence="1">
        <name>Mg(2+)</name>
        <dbReference type="ChEBI" id="CHEBI:18420"/>
    </cofactor>
</comment>
<evidence type="ECO:0000313" key="14">
    <source>
        <dbReference type="EMBL" id="JAC56257.1"/>
    </source>
</evidence>
<dbReference type="EC" id="2.1.1.386" evidence="11"/>
<evidence type="ECO:0000256" key="4">
    <source>
        <dbReference type="ARBA" id="ARBA00022603"/>
    </source>
</evidence>
<accession>A0A034WPL8</accession>
<evidence type="ECO:0000256" key="7">
    <source>
        <dbReference type="ARBA" id="ARBA00022723"/>
    </source>
</evidence>
<sequence length="411" mass="47830">MFKYNLPNGGLHARCYINSDGEIKFDPPVYEQRYTTTIRILEDPCWGHKFKKVVDFGCAEMRLLSLLRRTEGIEHILEVDIDENLLRSNKQRAEPLVSDYLNKRETPLRIDLLQGSIDTAAEQLLNVDAVIALEIIEHLYPKTLENTPKNIFGFMQPKLAIFSTPNSEFNVLFEPLLANGFRHDDHKFEWKRSEFKDWALNICQQYPNYKVAFMGVGDAPPDRKDIGNVTQMAIFARCDLLDPSLHNELLSSKVSVDCGPDADMRYKEIFTVDFPVYIDERSKDQKILDEARYQISRCRRIDRYFNCDLRVYEVPLIVLRDYIENIGATMRELLAVLKENDIEVKEEHIILPEYDEDDFSYRQYDDCYDEDLGVWNDAGYDETGNDDERGACGGYSHTKGDTNYDAEENWD</sequence>
<dbReference type="OrthoDB" id="2154311at2759"/>
<organism evidence="14">
    <name type="scientific">Bactrocera dorsalis</name>
    <name type="common">Oriental fruit fly</name>
    <name type="synonym">Dacus dorsalis</name>
    <dbReference type="NCBI Taxonomy" id="27457"/>
    <lineage>
        <taxon>Eukaryota</taxon>
        <taxon>Metazoa</taxon>
        <taxon>Ecdysozoa</taxon>
        <taxon>Arthropoda</taxon>
        <taxon>Hexapoda</taxon>
        <taxon>Insecta</taxon>
        <taxon>Pterygota</taxon>
        <taxon>Neoptera</taxon>
        <taxon>Endopterygota</taxon>
        <taxon>Diptera</taxon>
        <taxon>Brachycera</taxon>
        <taxon>Muscomorpha</taxon>
        <taxon>Tephritoidea</taxon>
        <taxon>Tephritidae</taxon>
        <taxon>Bactrocera</taxon>
        <taxon>Bactrocera</taxon>
    </lineage>
</organism>
<gene>
    <name evidence="14" type="primary">HENMT</name>
</gene>
<feature type="region of interest" description="Disordered" evidence="13">
    <location>
        <begin position="380"/>
        <end position="411"/>
    </location>
</feature>
<evidence type="ECO:0000256" key="13">
    <source>
        <dbReference type="SAM" id="MobiDB-lite"/>
    </source>
</evidence>
<dbReference type="GO" id="GO:0046872">
    <property type="term" value="F:metal ion binding"/>
    <property type="evidence" value="ECO:0007669"/>
    <property type="project" value="UniProtKB-KW"/>
</dbReference>
<dbReference type="GO" id="GO:0001510">
    <property type="term" value="P:RNA methylation"/>
    <property type="evidence" value="ECO:0007669"/>
    <property type="project" value="InterPro"/>
</dbReference>
<dbReference type="FunFam" id="3.40.50.150:FF:000124">
    <property type="entry name" value="HEN methyltransferase 1"/>
    <property type="match status" value="1"/>
</dbReference>
<keyword evidence="4 14" id="KW-0489">Methyltransferase</keyword>
<dbReference type="PANTHER" id="PTHR21404:SF3">
    <property type="entry name" value="SMALL RNA 2'-O-METHYLTRANSFERASE"/>
    <property type="match status" value="1"/>
</dbReference>
<dbReference type="Gene3D" id="3.40.50.150">
    <property type="entry name" value="Vaccinia Virus protein VP39"/>
    <property type="match status" value="1"/>
</dbReference>
<evidence type="ECO:0000256" key="8">
    <source>
        <dbReference type="ARBA" id="ARBA00022842"/>
    </source>
</evidence>
<keyword evidence="8" id="KW-0460">Magnesium</keyword>
<keyword evidence="7" id="KW-0479">Metal-binding</keyword>
<comment type="similarity">
    <text evidence="2">Belongs to the methyltransferase superfamily. HEN1 family.</text>
</comment>
<evidence type="ECO:0000256" key="12">
    <source>
        <dbReference type="ARBA" id="ARBA00048418"/>
    </source>
</evidence>
<evidence type="ECO:0000256" key="3">
    <source>
        <dbReference type="ARBA" id="ARBA00021330"/>
    </source>
</evidence>
<dbReference type="EMBL" id="GAKP01002695">
    <property type="protein sequence ID" value="JAC56257.1"/>
    <property type="molecule type" value="Transcribed_RNA"/>
</dbReference>
<protein>
    <recommendedName>
        <fullName evidence="3">Small RNA 2'-O-methyltransferase</fullName>
        <ecNumber evidence="11">2.1.1.386</ecNumber>
    </recommendedName>
</protein>
<evidence type="ECO:0000256" key="10">
    <source>
        <dbReference type="ARBA" id="ARBA00023158"/>
    </source>
</evidence>
<dbReference type="GO" id="GO:0034587">
    <property type="term" value="P:piRNA processing"/>
    <property type="evidence" value="ECO:0007669"/>
    <property type="project" value="TreeGrafter"/>
</dbReference>
<evidence type="ECO:0000256" key="11">
    <source>
        <dbReference type="ARBA" id="ARBA00035025"/>
    </source>
</evidence>
<dbReference type="GO" id="GO:0005737">
    <property type="term" value="C:cytoplasm"/>
    <property type="evidence" value="ECO:0007669"/>
    <property type="project" value="TreeGrafter"/>
</dbReference>
<evidence type="ECO:0000256" key="9">
    <source>
        <dbReference type="ARBA" id="ARBA00022884"/>
    </source>
</evidence>
<keyword evidence="5 14" id="KW-0808">Transferase</keyword>
<dbReference type="GO" id="GO:0003723">
    <property type="term" value="F:RNA binding"/>
    <property type="evidence" value="ECO:0007669"/>
    <property type="project" value="UniProtKB-KW"/>
</dbReference>